<name>A0A812Q041_9DINO</name>
<organism evidence="1 2">
    <name type="scientific">Symbiodinium natans</name>
    <dbReference type="NCBI Taxonomy" id="878477"/>
    <lineage>
        <taxon>Eukaryota</taxon>
        <taxon>Sar</taxon>
        <taxon>Alveolata</taxon>
        <taxon>Dinophyceae</taxon>
        <taxon>Suessiales</taxon>
        <taxon>Symbiodiniaceae</taxon>
        <taxon>Symbiodinium</taxon>
    </lineage>
</organism>
<proteinExistence type="predicted"/>
<accession>A0A812Q041</accession>
<sequence>MRALWTCLATAAVSIQDAEEGFRGDTACVRQLRDNLRTIASELEPAPEAPCVQTTDFWLPSKLEGGNLTIFEEGEFRVRVLPSATSKKPFSYKLAAGECRRSCRT</sequence>
<dbReference type="Proteomes" id="UP000604046">
    <property type="component" value="Unassembled WGS sequence"/>
</dbReference>
<dbReference type="AlphaFoldDB" id="A0A812Q041"/>
<reference evidence="1" key="1">
    <citation type="submission" date="2021-02" db="EMBL/GenBank/DDBJ databases">
        <authorList>
            <person name="Dougan E. K."/>
            <person name="Rhodes N."/>
            <person name="Thang M."/>
            <person name="Chan C."/>
        </authorList>
    </citation>
    <scope>NUCLEOTIDE SEQUENCE</scope>
</reference>
<gene>
    <name evidence="1" type="primary">kmo</name>
    <name evidence="1" type="ORF">SNAT2548_LOCUS18652</name>
</gene>
<comment type="caution">
    <text evidence="1">The sequence shown here is derived from an EMBL/GenBank/DDBJ whole genome shotgun (WGS) entry which is preliminary data.</text>
</comment>
<dbReference type="EMBL" id="CAJNDS010002152">
    <property type="protein sequence ID" value="CAE7353066.1"/>
    <property type="molecule type" value="Genomic_DNA"/>
</dbReference>
<evidence type="ECO:0000313" key="2">
    <source>
        <dbReference type="Proteomes" id="UP000604046"/>
    </source>
</evidence>
<evidence type="ECO:0000313" key="1">
    <source>
        <dbReference type="EMBL" id="CAE7353066.1"/>
    </source>
</evidence>
<keyword evidence="2" id="KW-1185">Reference proteome</keyword>
<protein>
    <submittedName>
        <fullName evidence="1">Kmo protein</fullName>
    </submittedName>
</protein>